<keyword evidence="1" id="KW-0472">Membrane</keyword>
<dbReference type="AlphaFoldDB" id="A0A1W1BTS9"/>
<reference evidence="2" key="1">
    <citation type="submission" date="2016-10" db="EMBL/GenBank/DDBJ databases">
        <authorList>
            <person name="de Groot N.N."/>
        </authorList>
    </citation>
    <scope>NUCLEOTIDE SEQUENCE</scope>
</reference>
<gene>
    <name evidence="2" type="ORF">MNB_SV-10-472</name>
</gene>
<evidence type="ECO:0008006" key="3">
    <source>
        <dbReference type="Google" id="ProtNLM"/>
    </source>
</evidence>
<keyword evidence="1" id="KW-0812">Transmembrane</keyword>
<organism evidence="2">
    <name type="scientific">hydrothermal vent metagenome</name>
    <dbReference type="NCBI Taxonomy" id="652676"/>
    <lineage>
        <taxon>unclassified sequences</taxon>
        <taxon>metagenomes</taxon>
        <taxon>ecological metagenomes</taxon>
    </lineage>
</organism>
<name>A0A1W1BTS9_9ZZZZ</name>
<evidence type="ECO:0000313" key="2">
    <source>
        <dbReference type="EMBL" id="SFV56885.1"/>
    </source>
</evidence>
<keyword evidence="1" id="KW-1133">Transmembrane helix</keyword>
<feature type="transmembrane region" description="Helical" evidence="1">
    <location>
        <begin position="12"/>
        <end position="32"/>
    </location>
</feature>
<dbReference type="InterPro" id="IPR012902">
    <property type="entry name" value="N_methyl_site"/>
</dbReference>
<protein>
    <recommendedName>
        <fullName evidence="3">Prepilin-type N-terminal cleavage/methylation domain-containing protein</fullName>
    </recommendedName>
</protein>
<evidence type="ECO:0000256" key="1">
    <source>
        <dbReference type="SAM" id="Phobius"/>
    </source>
</evidence>
<sequence>MFSLPFRSGRYAFSLLELLIVIMIVSLVYFLGFSGVEKESNRPKALTPLNLKSTITHSKLFSGEATLLCINQCKNCYLRENINMPFEAYDNKIDLSGSKVYTLNAYNELTEFEPGRYQDQKICLEMHFYKNGSSTQFILENPHGIYFLPAFFGEPQKVDSLEEAKRLWLSDSRAVMNRGDFY</sequence>
<dbReference type="EMBL" id="FPHL01000014">
    <property type="protein sequence ID" value="SFV56885.1"/>
    <property type="molecule type" value="Genomic_DNA"/>
</dbReference>
<accession>A0A1W1BTS9</accession>
<proteinExistence type="predicted"/>
<dbReference type="NCBIfam" id="TIGR02532">
    <property type="entry name" value="IV_pilin_GFxxxE"/>
    <property type="match status" value="1"/>
</dbReference>